<evidence type="ECO:0000313" key="2">
    <source>
        <dbReference type="Proteomes" id="UP000026913"/>
    </source>
</evidence>
<evidence type="ECO:0000313" key="1">
    <source>
        <dbReference type="EMBL" id="AHZ69767.1"/>
    </source>
</evidence>
<gene>
    <name evidence="1" type="ORF">OU5_2688</name>
</gene>
<dbReference type="RefSeq" id="WP_010463614.1">
    <property type="nucleotide sequence ID" value="NZ_CP005960.1"/>
</dbReference>
<dbReference type="HOGENOM" id="CLU_1738966_0_0_6"/>
<name>A0A024EAG8_9PSED</name>
<sequence>MWWLLVPVIGALVAAVASSDDEEKEAAERRVRIQAREAESKAIARRKQANLEKRKAQLVADVDGQLKDLFATHPAVLDRTYQGALHVSFDSLRVFAIKKVPSKPKAMLKHLDTIAPGAAFSPIWVKQAVQAHALQKEITGLQRLKEELLG</sequence>
<dbReference type="AlphaFoldDB" id="A0A024EAG8"/>
<reference evidence="1 2" key="1">
    <citation type="journal article" date="2012" name="J. Bacteriol.">
        <title>Genome sequence of cold-adapted Pseudomonas mandelii strain JR-1.</title>
        <authorList>
            <person name="Jang S.H."/>
            <person name="Kim J."/>
            <person name="Kim J."/>
            <person name="Hong S."/>
            <person name="Lee C."/>
        </authorList>
    </citation>
    <scope>NUCLEOTIDE SEQUENCE [LARGE SCALE GENOMIC DNA]</scope>
    <source>
        <strain evidence="1 2">JR-1</strain>
    </source>
</reference>
<dbReference type="Proteomes" id="UP000026913">
    <property type="component" value="Chromosome"/>
</dbReference>
<dbReference type="KEGG" id="pman:OU5_2688"/>
<dbReference type="OrthoDB" id="7022703at2"/>
<proteinExistence type="predicted"/>
<dbReference type="EMBL" id="CP005960">
    <property type="protein sequence ID" value="AHZ69767.1"/>
    <property type="molecule type" value="Genomic_DNA"/>
</dbReference>
<organism evidence="1 2">
    <name type="scientific">Pseudomonas mandelii JR-1</name>
    <dbReference type="NCBI Taxonomy" id="1147786"/>
    <lineage>
        <taxon>Bacteria</taxon>
        <taxon>Pseudomonadati</taxon>
        <taxon>Pseudomonadota</taxon>
        <taxon>Gammaproteobacteria</taxon>
        <taxon>Pseudomonadales</taxon>
        <taxon>Pseudomonadaceae</taxon>
        <taxon>Pseudomonas</taxon>
    </lineage>
</organism>
<protein>
    <submittedName>
        <fullName evidence="1">Uncharacterized protein</fullName>
    </submittedName>
</protein>
<accession>A0A024EAG8</accession>